<keyword evidence="6" id="KW-0034">Amyloid</keyword>
<evidence type="ECO:0000313" key="7">
    <source>
        <dbReference type="EMBL" id="TGG89857.1"/>
    </source>
</evidence>
<dbReference type="InterPro" id="IPR005528">
    <property type="entry name" value="ChpA-H"/>
</dbReference>
<evidence type="ECO:0000256" key="1">
    <source>
        <dbReference type="ARBA" id="ARBA00004191"/>
    </source>
</evidence>
<comment type="subcellular location">
    <subcellularLocation>
        <location evidence="1">Secreted</location>
        <location evidence="1">Cell wall</location>
    </subcellularLocation>
</comment>
<dbReference type="Proteomes" id="UP000298111">
    <property type="component" value="Unassembled WGS sequence"/>
</dbReference>
<dbReference type="RefSeq" id="WP_016468097.1">
    <property type="nucleotide sequence ID" value="NZ_BBQG01000036.1"/>
</dbReference>
<proteinExistence type="predicted"/>
<protein>
    <submittedName>
        <fullName evidence="7">Chaplin</fullName>
    </submittedName>
</protein>
<accession>A0A6C1C0E2</accession>
<evidence type="ECO:0000256" key="5">
    <source>
        <dbReference type="ARBA" id="ARBA00022889"/>
    </source>
</evidence>
<evidence type="ECO:0000256" key="2">
    <source>
        <dbReference type="ARBA" id="ARBA00022512"/>
    </source>
</evidence>
<name>A0A6C1C0E2_9ACTN</name>
<keyword evidence="3" id="KW-0964">Secreted</keyword>
<dbReference type="Pfam" id="PF03777">
    <property type="entry name" value="ChpA-C"/>
    <property type="match status" value="1"/>
</dbReference>
<dbReference type="GO" id="GO:0007155">
    <property type="term" value="P:cell adhesion"/>
    <property type="evidence" value="ECO:0007669"/>
    <property type="project" value="UniProtKB-KW"/>
</dbReference>
<dbReference type="GeneID" id="75184562"/>
<organism evidence="7 8">
    <name type="scientific">Streptomyces albus</name>
    <dbReference type="NCBI Taxonomy" id="1888"/>
    <lineage>
        <taxon>Bacteria</taxon>
        <taxon>Bacillati</taxon>
        <taxon>Actinomycetota</taxon>
        <taxon>Actinomycetes</taxon>
        <taxon>Kitasatosporales</taxon>
        <taxon>Streptomycetaceae</taxon>
        <taxon>Streptomyces</taxon>
    </lineage>
</organism>
<evidence type="ECO:0000256" key="3">
    <source>
        <dbReference type="ARBA" id="ARBA00022525"/>
    </source>
</evidence>
<gene>
    <name evidence="7" type="ORF">D8771_03055</name>
</gene>
<dbReference type="EMBL" id="RCIY01000002">
    <property type="protein sequence ID" value="TGG89857.1"/>
    <property type="molecule type" value="Genomic_DNA"/>
</dbReference>
<evidence type="ECO:0000313" key="8">
    <source>
        <dbReference type="Proteomes" id="UP000298111"/>
    </source>
</evidence>
<reference evidence="7 8" key="1">
    <citation type="submission" date="2018-10" db="EMBL/GenBank/DDBJ databases">
        <title>Isolation of pseudouridimycin from Streptomyces albus DSM 40763.</title>
        <authorList>
            <person name="Rosenqvist P."/>
            <person name="Metsae-Ketelae M."/>
            <person name="Virta P."/>
        </authorList>
    </citation>
    <scope>NUCLEOTIDE SEQUENCE [LARGE SCALE GENOMIC DNA]</scope>
    <source>
        <strain evidence="7 8">DSM 40763</strain>
    </source>
</reference>
<keyword evidence="5" id="KW-0130">Cell adhesion</keyword>
<evidence type="ECO:0000256" key="4">
    <source>
        <dbReference type="ARBA" id="ARBA00022729"/>
    </source>
</evidence>
<dbReference type="PROSITE" id="PS51884">
    <property type="entry name" value="CHAPLIN"/>
    <property type="match status" value="1"/>
</dbReference>
<dbReference type="AlphaFoldDB" id="A0A6C1C0E2"/>
<keyword evidence="2" id="KW-0134">Cell wall</keyword>
<comment type="caution">
    <text evidence="7">The sequence shown here is derived from an EMBL/GenBank/DDBJ whole genome shotgun (WGS) entry which is preliminary data.</text>
</comment>
<evidence type="ECO:0000256" key="6">
    <source>
        <dbReference type="ARBA" id="ARBA00023087"/>
    </source>
</evidence>
<keyword evidence="4" id="KW-0732">Signal</keyword>
<sequence>MNTAKKAALVLAAAGVAAGATAGSAFATGHGAGAQGSATKSPGVGSGNLVQAPIHIPANVSGNSVNVVGVLNPAFGNLAVNR</sequence>